<dbReference type="AlphaFoldDB" id="A0A558DAY0"/>
<name>A0A558DAY0_9GAMM</name>
<protein>
    <submittedName>
        <fullName evidence="1">DUF1330 domain-containing protein</fullName>
    </submittedName>
</protein>
<sequence>MKNSYLEPTQESGSALFSRNITGEVVMLNMLRFKEIADYSANPELLPEEPITGKDAFQLYIDHTMPFLRESGGELLLLGCGGQFLIGPPDEQWDVVMLVKQRSLSSFMEFASHKEYLAGIGHRTAAILDSRLLPIVESKDHNIVSAPVGRS</sequence>
<comment type="caution">
    <text evidence="1">The sequence shown here is derived from an EMBL/GenBank/DDBJ whole genome shotgun (WGS) entry which is preliminary data.</text>
</comment>
<evidence type="ECO:0000313" key="1">
    <source>
        <dbReference type="EMBL" id="TVT58136.1"/>
    </source>
</evidence>
<proteinExistence type="predicted"/>
<dbReference type="EMBL" id="VMRY01000010">
    <property type="protein sequence ID" value="TVT58136.1"/>
    <property type="molecule type" value="Genomic_DNA"/>
</dbReference>
<dbReference type="Gene3D" id="3.30.70.100">
    <property type="match status" value="1"/>
</dbReference>
<gene>
    <name evidence="1" type="ORF">FHK82_05330</name>
</gene>
<organism evidence="1 2">
    <name type="scientific">Sedimenticola thiotaurini</name>
    <dbReference type="NCBI Taxonomy" id="1543721"/>
    <lineage>
        <taxon>Bacteria</taxon>
        <taxon>Pseudomonadati</taxon>
        <taxon>Pseudomonadota</taxon>
        <taxon>Gammaproteobacteria</taxon>
        <taxon>Chromatiales</taxon>
        <taxon>Sedimenticolaceae</taxon>
        <taxon>Sedimenticola</taxon>
    </lineage>
</organism>
<dbReference type="Proteomes" id="UP000317355">
    <property type="component" value="Unassembled WGS sequence"/>
</dbReference>
<accession>A0A558DAY0</accession>
<evidence type="ECO:0000313" key="2">
    <source>
        <dbReference type="Proteomes" id="UP000317355"/>
    </source>
</evidence>
<dbReference type="SUPFAM" id="SSF54909">
    <property type="entry name" value="Dimeric alpha+beta barrel"/>
    <property type="match status" value="1"/>
</dbReference>
<dbReference type="InterPro" id="IPR011008">
    <property type="entry name" value="Dimeric_a/b-barrel"/>
</dbReference>
<reference evidence="1 2" key="1">
    <citation type="submission" date="2019-07" db="EMBL/GenBank/DDBJ databases">
        <title>The pathways for chlorine oxyanion respiration interact through the shared metabolite chlorate.</title>
        <authorList>
            <person name="Barnum T.P."/>
            <person name="Cheng Y."/>
            <person name="Hill K.A."/>
            <person name="Lucas L.N."/>
            <person name="Carlson H.K."/>
            <person name="Coates J.D."/>
        </authorList>
    </citation>
    <scope>NUCLEOTIDE SEQUENCE [LARGE SCALE GENOMIC DNA]</scope>
    <source>
        <strain evidence="1">BK-3</strain>
    </source>
</reference>